<name>A0A1E7Q9G4_9GAMM</name>
<dbReference type="GO" id="GO:0007165">
    <property type="term" value="P:signal transduction"/>
    <property type="evidence" value="ECO:0007669"/>
    <property type="project" value="TreeGrafter"/>
</dbReference>
<dbReference type="PRINTS" id="PR00377">
    <property type="entry name" value="IMPHPHTASES"/>
</dbReference>
<dbReference type="FunFam" id="3.30.540.10:FF:000003">
    <property type="entry name" value="Inositol-1-monophosphatase"/>
    <property type="match status" value="1"/>
</dbReference>
<dbReference type="CDD" id="cd01639">
    <property type="entry name" value="IMPase"/>
    <property type="match status" value="1"/>
</dbReference>
<evidence type="ECO:0000256" key="10">
    <source>
        <dbReference type="RuleBase" id="RU364068"/>
    </source>
</evidence>
<keyword evidence="6" id="KW-0804">Transcription</keyword>
<evidence type="ECO:0000256" key="5">
    <source>
        <dbReference type="ARBA" id="ARBA00022801"/>
    </source>
</evidence>
<dbReference type="STRING" id="1628148.BI198_15285"/>
<keyword evidence="5 10" id="KW-0378">Hydrolase</keyword>
<evidence type="ECO:0000313" key="12">
    <source>
        <dbReference type="Proteomes" id="UP000242258"/>
    </source>
</evidence>
<keyword evidence="4 9" id="KW-0479">Metal-binding</keyword>
<comment type="catalytic activity">
    <reaction evidence="1 10">
        <text>a myo-inositol phosphate + H2O = myo-inositol + phosphate</text>
        <dbReference type="Rhea" id="RHEA:24056"/>
        <dbReference type="ChEBI" id="CHEBI:15377"/>
        <dbReference type="ChEBI" id="CHEBI:17268"/>
        <dbReference type="ChEBI" id="CHEBI:43474"/>
        <dbReference type="ChEBI" id="CHEBI:84139"/>
        <dbReference type="EC" id="3.1.3.25"/>
    </reaction>
</comment>
<evidence type="ECO:0000256" key="4">
    <source>
        <dbReference type="ARBA" id="ARBA00022723"/>
    </source>
</evidence>
<dbReference type="PRINTS" id="PR01959">
    <property type="entry name" value="SBIMPHPHTASE"/>
</dbReference>
<dbReference type="AlphaFoldDB" id="A0A1E7Q9G4"/>
<dbReference type="Gene3D" id="3.40.190.80">
    <property type="match status" value="1"/>
</dbReference>
<dbReference type="RefSeq" id="WP_070050351.1">
    <property type="nucleotide sequence ID" value="NZ_CBCSDO010000002.1"/>
</dbReference>
<comment type="function">
    <text evidence="8">Part of the processive rRNA transcription and antitermination complex (rrnTAC). The complex forms an RNA-chaperone ring around the RNA exit tunnel of RNA polymerase (RNAP). It supports rapid transcription and antitermination of rRNA operons, cotranscriptional rRNA folding, and annealing of distal rRNA regions to allow correct ribosome biogenesis. This subunit may play a central role in organizing the structure.</text>
</comment>
<dbReference type="GO" id="GO:0008934">
    <property type="term" value="F:inositol monophosphate 1-phosphatase activity"/>
    <property type="evidence" value="ECO:0007669"/>
    <property type="project" value="InterPro"/>
</dbReference>
<dbReference type="InterPro" id="IPR033942">
    <property type="entry name" value="IMPase"/>
</dbReference>
<feature type="binding site" evidence="9">
    <location>
        <position position="212"/>
    </location>
    <ligand>
        <name>Mg(2+)</name>
        <dbReference type="ChEBI" id="CHEBI:18420"/>
        <label>1</label>
        <note>catalytic</note>
    </ligand>
</feature>
<dbReference type="GO" id="GO:0046872">
    <property type="term" value="F:metal ion binding"/>
    <property type="evidence" value="ECO:0007669"/>
    <property type="project" value="UniProtKB-KW"/>
</dbReference>
<dbReference type="GO" id="GO:0031564">
    <property type="term" value="P:transcription antitermination"/>
    <property type="evidence" value="ECO:0007669"/>
    <property type="project" value="UniProtKB-KW"/>
</dbReference>
<feature type="binding site" evidence="9">
    <location>
        <position position="86"/>
    </location>
    <ligand>
        <name>Mg(2+)</name>
        <dbReference type="ChEBI" id="CHEBI:18420"/>
        <label>1</label>
        <note>catalytic</note>
    </ligand>
</feature>
<dbReference type="Proteomes" id="UP000242258">
    <property type="component" value="Unassembled WGS sequence"/>
</dbReference>
<protein>
    <recommendedName>
        <fullName evidence="10">Inositol-1-monophosphatase</fullName>
        <ecNumber evidence="10">3.1.3.25</ecNumber>
    </recommendedName>
</protein>
<evidence type="ECO:0000256" key="2">
    <source>
        <dbReference type="ARBA" id="ARBA00001946"/>
    </source>
</evidence>
<keyword evidence="12" id="KW-1185">Reference proteome</keyword>
<dbReference type="FunFam" id="3.40.190.80:FF:000002">
    <property type="entry name" value="Inositol-1-monophosphatase"/>
    <property type="match status" value="1"/>
</dbReference>
<reference evidence="12" key="1">
    <citation type="submission" date="2016-09" db="EMBL/GenBank/DDBJ databases">
        <authorList>
            <person name="Wan X."/>
            <person name="Hou S."/>
        </authorList>
    </citation>
    <scope>NUCLEOTIDE SEQUENCE [LARGE SCALE GENOMIC DNA]</scope>
    <source>
        <strain evidence="12">KH87</strain>
    </source>
</reference>
<dbReference type="PANTHER" id="PTHR20854">
    <property type="entry name" value="INOSITOL MONOPHOSPHATASE"/>
    <property type="match status" value="1"/>
</dbReference>
<dbReference type="PROSITE" id="PS00630">
    <property type="entry name" value="IMP_2"/>
    <property type="match status" value="1"/>
</dbReference>
<dbReference type="Gene3D" id="3.30.540.10">
    <property type="entry name" value="Fructose-1,6-Bisphosphatase, subunit A, domain 1"/>
    <property type="match status" value="1"/>
</dbReference>
<evidence type="ECO:0000256" key="7">
    <source>
        <dbReference type="ARBA" id="ARBA00022842"/>
    </source>
</evidence>
<feature type="binding site" evidence="9">
    <location>
        <position position="67"/>
    </location>
    <ligand>
        <name>Mg(2+)</name>
        <dbReference type="ChEBI" id="CHEBI:18420"/>
        <label>1</label>
        <note>catalytic</note>
    </ligand>
</feature>
<dbReference type="GO" id="GO:0006020">
    <property type="term" value="P:inositol metabolic process"/>
    <property type="evidence" value="ECO:0007669"/>
    <property type="project" value="TreeGrafter"/>
</dbReference>
<keyword evidence="6" id="KW-0889">Transcription antitermination</keyword>
<feature type="binding site" evidence="9">
    <location>
        <position position="87"/>
    </location>
    <ligand>
        <name>Mg(2+)</name>
        <dbReference type="ChEBI" id="CHEBI:18420"/>
        <label>1</label>
        <note>catalytic</note>
    </ligand>
</feature>
<comment type="caution">
    <text evidence="11">The sequence shown here is derived from an EMBL/GenBank/DDBJ whole genome shotgun (WGS) entry which is preliminary data.</text>
</comment>
<sequence>MHPMLNIAVRAARSAGNVIARACGQLDMVQKLQKGTNDFVTNVDKEAEQAIVQILKKSFPTHGIVGEEHGDYGNSDSEFQWIIDPLDGTANFIKGIPHFAVSIALKHQGKLDQAVIFDPLRGELFTASRGRGAQLNGTRIRVVNLPDMSGSIIATGFPFKNKTHMPAYSGMLNSIFNEAADVRRTGSAALDLAYVAAGRFDGFFEIGLKPWDIAAGELIVREAGGLVCDFVGGNNQLRSGNIVAASPKVLAGMLKNIRPHLTDYLSR</sequence>
<dbReference type="SUPFAM" id="SSF56655">
    <property type="entry name" value="Carbohydrate phosphatase"/>
    <property type="match status" value="1"/>
</dbReference>
<dbReference type="NCBIfam" id="NF008027">
    <property type="entry name" value="PRK10757.1"/>
    <property type="match status" value="1"/>
</dbReference>
<dbReference type="PANTHER" id="PTHR20854:SF4">
    <property type="entry name" value="INOSITOL-1-MONOPHOSPHATASE-RELATED"/>
    <property type="match status" value="1"/>
</dbReference>
<accession>A0A1E7Q9G4</accession>
<evidence type="ECO:0000313" key="11">
    <source>
        <dbReference type="EMBL" id="OEY70770.1"/>
    </source>
</evidence>
<dbReference type="InterPro" id="IPR020550">
    <property type="entry name" value="Inositol_monophosphatase_CS"/>
</dbReference>
<dbReference type="InterPro" id="IPR020583">
    <property type="entry name" value="Inositol_monoP_metal-BS"/>
</dbReference>
<keyword evidence="6" id="KW-0805">Transcription regulation</keyword>
<organism evidence="11 12">
    <name type="scientific">Rheinheimera salexigens</name>
    <dbReference type="NCBI Taxonomy" id="1628148"/>
    <lineage>
        <taxon>Bacteria</taxon>
        <taxon>Pseudomonadati</taxon>
        <taxon>Pseudomonadota</taxon>
        <taxon>Gammaproteobacteria</taxon>
        <taxon>Chromatiales</taxon>
        <taxon>Chromatiaceae</taxon>
        <taxon>Rheinheimera</taxon>
    </lineage>
</organism>
<evidence type="ECO:0000256" key="3">
    <source>
        <dbReference type="ARBA" id="ARBA00009759"/>
    </source>
</evidence>
<dbReference type="InterPro" id="IPR000760">
    <property type="entry name" value="Inositol_monophosphatase-like"/>
</dbReference>
<evidence type="ECO:0000256" key="1">
    <source>
        <dbReference type="ARBA" id="ARBA00001033"/>
    </source>
</evidence>
<keyword evidence="7 9" id="KW-0460">Magnesium</keyword>
<dbReference type="EMBL" id="MKEK01000001">
    <property type="protein sequence ID" value="OEY70770.1"/>
    <property type="molecule type" value="Genomic_DNA"/>
</dbReference>
<comment type="similarity">
    <text evidence="3 10">Belongs to the inositol monophosphatase superfamily.</text>
</comment>
<comment type="cofactor">
    <cofactor evidence="2 9 10">
        <name>Mg(2+)</name>
        <dbReference type="ChEBI" id="CHEBI:18420"/>
    </cofactor>
</comment>
<feature type="binding site" evidence="9">
    <location>
        <position position="84"/>
    </location>
    <ligand>
        <name>Mg(2+)</name>
        <dbReference type="ChEBI" id="CHEBI:18420"/>
        <label>1</label>
        <note>catalytic</note>
    </ligand>
</feature>
<gene>
    <name evidence="11" type="ORF">BI198_15285</name>
</gene>
<dbReference type="GO" id="GO:0046854">
    <property type="term" value="P:phosphatidylinositol phosphate biosynthetic process"/>
    <property type="evidence" value="ECO:0007669"/>
    <property type="project" value="InterPro"/>
</dbReference>
<dbReference type="EC" id="3.1.3.25" evidence="10"/>
<evidence type="ECO:0000256" key="6">
    <source>
        <dbReference type="ARBA" id="ARBA00022814"/>
    </source>
</evidence>
<evidence type="ECO:0000256" key="9">
    <source>
        <dbReference type="PIRSR" id="PIRSR600760-2"/>
    </source>
</evidence>
<dbReference type="InterPro" id="IPR022337">
    <property type="entry name" value="Inositol_monophosphatase_SuhB"/>
</dbReference>
<proteinExistence type="inferred from homology"/>
<dbReference type="PROSITE" id="PS00629">
    <property type="entry name" value="IMP_1"/>
    <property type="match status" value="1"/>
</dbReference>
<evidence type="ECO:0000256" key="8">
    <source>
        <dbReference type="ARBA" id="ARBA00058693"/>
    </source>
</evidence>
<dbReference type="OrthoDB" id="9785695at2"/>
<dbReference type="Pfam" id="PF00459">
    <property type="entry name" value="Inositol_P"/>
    <property type="match status" value="1"/>
</dbReference>